<feature type="region of interest" description="Disordered" evidence="5">
    <location>
        <begin position="135"/>
        <end position="221"/>
    </location>
</feature>
<evidence type="ECO:0000256" key="4">
    <source>
        <dbReference type="PROSITE-ProRule" id="PRU00024"/>
    </source>
</evidence>
<dbReference type="CDD" id="cd19821">
    <property type="entry name" value="Bbox1_BBX-like"/>
    <property type="match status" value="1"/>
</dbReference>
<dbReference type="InterPro" id="IPR000315">
    <property type="entry name" value="Znf_B-box"/>
</dbReference>
<evidence type="ECO:0000259" key="6">
    <source>
        <dbReference type="PROSITE" id="PS50119"/>
    </source>
</evidence>
<organism evidence="7 8">
    <name type="scientific">Solanum stoloniferum</name>
    <dbReference type="NCBI Taxonomy" id="62892"/>
    <lineage>
        <taxon>Eukaryota</taxon>
        <taxon>Viridiplantae</taxon>
        <taxon>Streptophyta</taxon>
        <taxon>Embryophyta</taxon>
        <taxon>Tracheophyta</taxon>
        <taxon>Spermatophyta</taxon>
        <taxon>Magnoliopsida</taxon>
        <taxon>eudicotyledons</taxon>
        <taxon>Gunneridae</taxon>
        <taxon>Pentapetalae</taxon>
        <taxon>asterids</taxon>
        <taxon>lamiids</taxon>
        <taxon>Solanales</taxon>
        <taxon>Solanaceae</taxon>
        <taxon>Solanoideae</taxon>
        <taxon>Solaneae</taxon>
        <taxon>Solanum</taxon>
    </lineage>
</organism>
<dbReference type="PANTHER" id="PTHR31717">
    <property type="entry name" value="ZINC FINGER PROTEIN CONSTANS-LIKE 10"/>
    <property type="match status" value="1"/>
</dbReference>
<feature type="compositionally biased region" description="Low complexity" evidence="5">
    <location>
        <begin position="174"/>
        <end position="199"/>
    </location>
</feature>
<proteinExistence type="predicted"/>
<sequence length="253" mass="28222">QFLAFQLSIQKLQNPFQHSFKKKPKIIQITKFLQFFIDMNKMNCELCDKNKSMMYCESDQASLCWDCDSKVHSANFLVAKHSRNLLCHSCQNSTPWTASGPKLSPTFSVCNSCLENPTAAAVRLQDPIEEIGERIEENYQTETDNDEDEDEYGSTESEIDDDDEDEDEEDGNQVVPLSSSPSSNFSPPSPVRSVSSSGSYGDLSAAGDCGGGARAAVNSSPWKRVRESDCLHFEDEEACSSSLLKRTREHLHP</sequence>
<dbReference type="InterPro" id="IPR049808">
    <property type="entry name" value="CONSTANS-like_Bbox1"/>
</dbReference>
<evidence type="ECO:0000313" key="7">
    <source>
        <dbReference type="EMBL" id="KAL3355786.1"/>
    </source>
</evidence>
<keyword evidence="3" id="KW-0862">Zinc</keyword>
<accession>A0ABD2TI16</accession>
<protein>
    <recommendedName>
        <fullName evidence="6">B box-type domain-containing protein</fullName>
    </recommendedName>
</protein>
<keyword evidence="8" id="KW-1185">Reference proteome</keyword>
<evidence type="ECO:0000256" key="3">
    <source>
        <dbReference type="ARBA" id="ARBA00022833"/>
    </source>
</evidence>
<evidence type="ECO:0000313" key="8">
    <source>
        <dbReference type="Proteomes" id="UP001627284"/>
    </source>
</evidence>
<evidence type="ECO:0000256" key="1">
    <source>
        <dbReference type="ARBA" id="ARBA00022723"/>
    </source>
</evidence>
<dbReference type="SMART" id="SM00336">
    <property type="entry name" value="BBOX"/>
    <property type="match status" value="1"/>
</dbReference>
<feature type="domain" description="B box-type" evidence="6">
    <location>
        <begin position="39"/>
        <end position="86"/>
    </location>
</feature>
<evidence type="ECO:0000256" key="2">
    <source>
        <dbReference type="ARBA" id="ARBA00022771"/>
    </source>
</evidence>
<keyword evidence="1" id="KW-0479">Metal-binding</keyword>
<dbReference type="PANTHER" id="PTHR31717:SF127">
    <property type="entry name" value="B-BOX ZINC FINGER PROTEIN 23-LIKE"/>
    <property type="match status" value="1"/>
</dbReference>
<comment type="caution">
    <text evidence="7">The sequence shown here is derived from an EMBL/GenBank/DDBJ whole genome shotgun (WGS) entry which is preliminary data.</text>
</comment>
<dbReference type="PROSITE" id="PS50119">
    <property type="entry name" value="ZF_BBOX"/>
    <property type="match status" value="1"/>
</dbReference>
<feature type="compositionally biased region" description="Acidic residues" evidence="5">
    <location>
        <begin position="143"/>
        <end position="171"/>
    </location>
</feature>
<keyword evidence="2 4" id="KW-0863">Zinc-finger</keyword>
<dbReference type="GO" id="GO:0008270">
    <property type="term" value="F:zinc ion binding"/>
    <property type="evidence" value="ECO:0007669"/>
    <property type="project" value="UniProtKB-KW"/>
</dbReference>
<dbReference type="Proteomes" id="UP001627284">
    <property type="component" value="Unassembled WGS sequence"/>
</dbReference>
<evidence type="ECO:0000256" key="5">
    <source>
        <dbReference type="SAM" id="MobiDB-lite"/>
    </source>
</evidence>
<feature type="non-terminal residue" evidence="7">
    <location>
        <position position="1"/>
    </location>
</feature>
<gene>
    <name evidence="7" type="ORF">AABB24_016784</name>
</gene>
<dbReference type="AlphaFoldDB" id="A0ABD2TI16"/>
<reference evidence="7 8" key="1">
    <citation type="submission" date="2024-05" db="EMBL/GenBank/DDBJ databases">
        <title>De novo assembly of an allotetraploid wild potato.</title>
        <authorList>
            <person name="Hosaka A.J."/>
        </authorList>
    </citation>
    <scope>NUCLEOTIDE SEQUENCE [LARGE SCALE GENOMIC DNA]</scope>
    <source>
        <tissue evidence="7">Young leaves</tissue>
    </source>
</reference>
<dbReference type="EMBL" id="JBJKTR010000010">
    <property type="protein sequence ID" value="KAL3355786.1"/>
    <property type="molecule type" value="Genomic_DNA"/>
</dbReference>
<name>A0ABD2TI16_9SOLN</name>